<organism evidence="1 2">
    <name type="scientific">Pilimelia terevasa</name>
    <dbReference type="NCBI Taxonomy" id="53372"/>
    <lineage>
        <taxon>Bacteria</taxon>
        <taxon>Bacillati</taxon>
        <taxon>Actinomycetota</taxon>
        <taxon>Actinomycetes</taxon>
        <taxon>Micromonosporales</taxon>
        <taxon>Micromonosporaceae</taxon>
        <taxon>Pilimelia</taxon>
    </lineage>
</organism>
<name>A0A8J3BJ63_9ACTN</name>
<dbReference type="Proteomes" id="UP000662200">
    <property type="component" value="Unassembled WGS sequence"/>
</dbReference>
<evidence type="ECO:0000313" key="1">
    <source>
        <dbReference type="EMBL" id="GGK18586.1"/>
    </source>
</evidence>
<comment type="caution">
    <text evidence="1">The sequence shown here is derived from an EMBL/GenBank/DDBJ whole genome shotgun (WGS) entry which is preliminary data.</text>
</comment>
<sequence>MVMVLVGLVVVALKALAVEFQTSVAAAIRPTNATARVRVPSVVIRRGARGALSLVPAAMPPTSFAILASVQLRRLNRSAAGRRT</sequence>
<accession>A0A8J3BJ63</accession>
<reference evidence="1" key="2">
    <citation type="submission" date="2020-09" db="EMBL/GenBank/DDBJ databases">
        <authorList>
            <person name="Sun Q."/>
            <person name="Ohkuma M."/>
        </authorList>
    </citation>
    <scope>NUCLEOTIDE SEQUENCE</scope>
    <source>
        <strain evidence="1">JCM 3091</strain>
    </source>
</reference>
<gene>
    <name evidence="1" type="ORF">GCM10010124_08990</name>
</gene>
<protein>
    <submittedName>
        <fullName evidence="1">Uncharacterized protein</fullName>
    </submittedName>
</protein>
<keyword evidence="2" id="KW-1185">Reference proteome</keyword>
<evidence type="ECO:0000313" key="2">
    <source>
        <dbReference type="Proteomes" id="UP000662200"/>
    </source>
</evidence>
<dbReference type="EMBL" id="BMQC01000002">
    <property type="protein sequence ID" value="GGK18586.1"/>
    <property type="molecule type" value="Genomic_DNA"/>
</dbReference>
<dbReference type="AlphaFoldDB" id="A0A8J3BJ63"/>
<reference evidence="1" key="1">
    <citation type="journal article" date="2014" name="Int. J. Syst. Evol. Microbiol.">
        <title>Complete genome sequence of Corynebacterium casei LMG S-19264T (=DSM 44701T), isolated from a smear-ripened cheese.</title>
        <authorList>
            <consortium name="US DOE Joint Genome Institute (JGI-PGF)"/>
            <person name="Walter F."/>
            <person name="Albersmeier A."/>
            <person name="Kalinowski J."/>
            <person name="Ruckert C."/>
        </authorList>
    </citation>
    <scope>NUCLEOTIDE SEQUENCE</scope>
    <source>
        <strain evidence="1">JCM 3091</strain>
    </source>
</reference>
<proteinExistence type="predicted"/>